<dbReference type="Gene3D" id="1.10.1740.10">
    <property type="match status" value="1"/>
</dbReference>
<protein>
    <submittedName>
        <fullName evidence="7">RNA polymerase sigma-70 factor</fullName>
    </submittedName>
</protein>
<dbReference type="CDD" id="cd06171">
    <property type="entry name" value="Sigma70_r4"/>
    <property type="match status" value="1"/>
</dbReference>
<organism evidence="7 8">
    <name type="scientific">Parabacteroides goldsteinii DSM 19448 = WAL 12034</name>
    <dbReference type="NCBI Taxonomy" id="927665"/>
    <lineage>
        <taxon>Bacteria</taxon>
        <taxon>Pseudomonadati</taxon>
        <taxon>Bacteroidota</taxon>
        <taxon>Bacteroidia</taxon>
        <taxon>Bacteroidales</taxon>
        <taxon>Tannerellaceae</taxon>
        <taxon>Parabacteroides</taxon>
    </lineage>
</organism>
<keyword evidence="3" id="KW-0731">Sigma factor</keyword>
<dbReference type="InterPro" id="IPR014284">
    <property type="entry name" value="RNA_pol_sigma-70_dom"/>
</dbReference>
<dbReference type="InterPro" id="IPR013324">
    <property type="entry name" value="RNA_pol_sigma_r3/r4-like"/>
</dbReference>
<dbReference type="InterPro" id="IPR039425">
    <property type="entry name" value="RNA_pol_sigma-70-like"/>
</dbReference>
<sequence length="197" mass="23602">METGEKLQLIRSLKRGDNHAYKHIYDHHYTLLCKIAYEFLKDDFLSETIVDDAIFHLWEIRETVNITTSLRSYLVQAVRNRCINYLNLEREKREVRFSVIDQQNEWINSVFSSDDYPLARLLENELEQEIKNAIERLPDECRIVFQKSRFEEKRYEEIARELGISVNTVKYHIKNAISRLNADLSRYLLILFCCFCI</sequence>
<dbReference type="InterPro" id="IPR013249">
    <property type="entry name" value="RNA_pol_sigma70_r4_t2"/>
</dbReference>
<dbReference type="Pfam" id="PF08281">
    <property type="entry name" value="Sigma70_r4_2"/>
    <property type="match status" value="1"/>
</dbReference>
<evidence type="ECO:0000256" key="4">
    <source>
        <dbReference type="ARBA" id="ARBA00023163"/>
    </source>
</evidence>
<name>A0A0F5JGD6_9BACT</name>
<dbReference type="InterPro" id="IPR007627">
    <property type="entry name" value="RNA_pol_sigma70_r2"/>
</dbReference>
<dbReference type="RefSeq" id="WP_046145692.1">
    <property type="nucleotide sequence ID" value="NZ_KQ033912.1"/>
</dbReference>
<dbReference type="InterPro" id="IPR014327">
    <property type="entry name" value="RNA_pol_sigma70_bacteroid"/>
</dbReference>
<feature type="domain" description="RNA polymerase sigma factor 70 region 4 type 2" evidence="6">
    <location>
        <begin position="128"/>
        <end position="180"/>
    </location>
</feature>
<evidence type="ECO:0000313" key="7">
    <source>
        <dbReference type="EMBL" id="KKB56783.1"/>
    </source>
</evidence>
<evidence type="ECO:0000256" key="2">
    <source>
        <dbReference type="ARBA" id="ARBA00023015"/>
    </source>
</evidence>
<dbReference type="EMBL" id="AQHV01000010">
    <property type="protein sequence ID" value="KKB56783.1"/>
    <property type="molecule type" value="Genomic_DNA"/>
</dbReference>
<evidence type="ECO:0000256" key="1">
    <source>
        <dbReference type="ARBA" id="ARBA00010641"/>
    </source>
</evidence>
<dbReference type="GO" id="GO:0016987">
    <property type="term" value="F:sigma factor activity"/>
    <property type="evidence" value="ECO:0007669"/>
    <property type="project" value="UniProtKB-KW"/>
</dbReference>
<dbReference type="HOGENOM" id="CLU_047691_4_3_10"/>
<gene>
    <name evidence="7" type="ORF">HMPREF1535_01434</name>
</gene>
<proteinExistence type="inferred from homology"/>
<keyword evidence="4" id="KW-0804">Transcription</keyword>
<evidence type="ECO:0000259" key="6">
    <source>
        <dbReference type="Pfam" id="PF08281"/>
    </source>
</evidence>
<dbReference type="Pfam" id="PF04542">
    <property type="entry name" value="Sigma70_r2"/>
    <property type="match status" value="1"/>
</dbReference>
<dbReference type="SUPFAM" id="SSF88659">
    <property type="entry name" value="Sigma3 and sigma4 domains of RNA polymerase sigma factors"/>
    <property type="match status" value="1"/>
</dbReference>
<dbReference type="AlphaFoldDB" id="A0A0F5JGD6"/>
<evidence type="ECO:0000259" key="5">
    <source>
        <dbReference type="Pfam" id="PF04542"/>
    </source>
</evidence>
<keyword evidence="2" id="KW-0805">Transcription regulation</keyword>
<reference evidence="7 8" key="1">
    <citation type="submission" date="2013-04" db="EMBL/GenBank/DDBJ databases">
        <title>The Genome Sequence of Parabacteroides goldsteinii DSM 19448.</title>
        <authorList>
            <consortium name="The Broad Institute Genomics Platform"/>
            <person name="Earl A."/>
            <person name="Ward D."/>
            <person name="Feldgarden M."/>
            <person name="Gevers D."/>
            <person name="Martens E."/>
            <person name="Sakamoto M."/>
            <person name="Benno Y."/>
            <person name="Song Y."/>
            <person name="Liu C."/>
            <person name="Lee J."/>
            <person name="Bolanos M."/>
            <person name="Vaisanen M.L."/>
            <person name="Finegold S.M."/>
            <person name="Walker B."/>
            <person name="Young S."/>
            <person name="Zeng Q."/>
            <person name="Gargeya S."/>
            <person name="Fitzgerald M."/>
            <person name="Haas B."/>
            <person name="Abouelleil A."/>
            <person name="Allen A.W."/>
            <person name="Alvarado L."/>
            <person name="Arachchi H.M."/>
            <person name="Berlin A.M."/>
            <person name="Chapman S.B."/>
            <person name="Gainer-Dewar J."/>
            <person name="Goldberg J."/>
            <person name="Griggs A."/>
            <person name="Gujja S."/>
            <person name="Hansen M."/>
            <person name="Howarth C."/>
            <person name="Imamovic A."/>
            <person name="Ireland A."/>
            <person name="Larimer J."/>
            <person name="McCowan C."/>
            <person name="Murphy C."/>
            <person name="Pearson M."/>
            <person name="Poon T.W."/>
            <person name="Priest M."/>
            <person name="Roberts A."/>
            <person name="Saif S."/>
            <person name="Shea T."/>
            <person name="Sisk P."/>
            <person name="Sykes S."/>
            <person name="Wortman J."/>
            <person name="Nusbaum C."/>
            <person name="Birren B."/>
        </authorList>
    </citation>
    <scope>NUCLEOTIDE SEQUENCE [LARGE SCALE GENOMIC DNA]</scope>
    <source>
        <strain evidence="7 8">DSM 19448</strain>
    </source>
</reference>
<dbReference type="NCBIfam" id="TIGR02985">
    <property type="entry name" value="Sig70_bacteroi1"/>
    <property type="match status" value="1"/>
</dbReference>
<dbReference type="SUPFAM" id="SSF88946">
    <property type="entry name" value="Sigma2 domain of RNA polymerase sigma factors"/>
    <property type="match status" value="1"/>
</dbReference>
<dbReference type="PANTHER" id="PTHR43133">
    <property type="entry name" value="RNA POLYMERASE ECF-TYPE SIGMA FACTO"/>
    <property type="match status" value="1"/>
</dbReference>
<dbReference type="NCBIfam" id="TIGR02937">
    <property type="entry name" value="sigma70-ECF"/>
    <property type="match status" value="1"/>
</dbReference>
<evidence type="ECO:0000313" key="8">
    <source>
        <dbReference type="Proteomes" id="UP000033047"/>
    </source>
</evidence>
<dbReference type="InterPro" id="IPR036388">
    <property type="entry name" value="WH-like_DNA-bd_sf"/>
</dbReference>
<dbReference type="InterPro" id="IPR013325">
    <property type="entry name" value="RNA_pol_sigma_r2"/>
</dbReference>
<dbReference type="PANTHER" id="PTHR43133:SF46">
    <property type="entry name" value="RNA POLYMERASE SIGMA-70 FACTOR ECF SUBFAMILY"/>
    <property type="match status" value="1"/>
</dbReference>
<dbReference type="Gene3D" id="1.10.10.10">
    <property type="entry name" value="Winged helix-like DNA-binding domain superfamily/Winged helix DNA-binding domain"/>
    <property type="match status" value="1"/>
</dbReference>
<comment type="caution">
    <text evidence="7">The sequence shown here is derived from an EMBL/GenBank/DDBJ whole genome shotgun (WGS) entry which is preliminary data.</text>
</comment>
<dbReference type="STRING" id="927665.HMPREF1535_01434"/>
<comment type="similarity">
    <text evidence="1">Belongs to the sigma-70 factor family. ECF subfamily.</text>
</comment>
<feature type="domain" description="RNA polymerase sigma-70 region 2" evidence="5">
    <location>
        <begin position="24"/>
        <end position="87"/>
    </location>
</feature>
<accession>A0A0F5JGD6</accession>
<evidence type="ECO:0000256" key="3">
    <source>
        <dbReference type="ARBA" id="ARBA00023082"/>
    </source>
</evidence>
<dbReference type="GO" id="GO:0003677">
    <property type="term" value="F:DNA binding"/>
    <property type="evidence" value="ECO:0007669"/>
    <property type="project" value="InterPro"/>
</dbReference>
<dbReference type="PATRIC" id="fig|927665.4.peg.1466"/>
<dbReference type="Proteomes" id="UP000033047">
    <property type="component" value="Unassembled WGS sequence"/>
</dbReference>
<dbReference type="GO" id="GO:0006352">
    <property type="term" value="P:DNA-templated transcription initiation"/>
    <property type="evidence" value="ECO:0007669"/>
    <property type="project" value="InterPro"/>
</dbReference>